<accession>A0A8S4FVL5</accession>
<comment type="subcellular location">
    <subcellularLocation>
        <location evidence="5">Nucleus</location>
        <location evidence="5">Nucleolus</location>
    </subcellularLocation>
    <subcellularLocation>
        <location evidence="5">Nucleus</location>
        <location evidence="5">Nucleoplasm</location>
    </subcellularLocation>
</comment>
<keyword evidence="4 5" id="KW-0539">Nucleus</keyword>
<feature type="compositionally biased region" description="Basic residues" evidence="6">
    <location>
        <begin position="308"/>
        <end position="320"/>
    </location>
</feature>
<name>A0A8S4FVL5_PLUXY</name>
<feature type="region of interest" description="Disordered" evidence="6">
    <location>
        <begin position="266"/>
        <end position="325"/>
    </location>
</feature>
<evidence type="ECO:0000313" key="7">
    <source>
        <dbReference type="EMBL" id="CAG9132695.1"/>
    </source>
</evidence>
<proteinExistence type="inferred from homology"/>
<dbReference type="Proteomes" id="UP000653454">
    <property type="component" value="Unassembled WGS sequence"/>
</dbReference>
<dbReference type="GO" id="GO:0006364">
    <property type="term" value="P:rRNA processing"/>
    <property type="evidence" value="ECO:0007669"/>
    <property type="project" value="TreeGrafter"/>
</dbReference>
<dbReference type="PIRSF" id="PIRSF017302">
    <property type="entry name" value="Gltscr2"/>
    <property type="match status" value="1"/>
</dbReference>
<dbReference type="GO" id="GO:0005654">
    <property type="term" value="C:nucleoplasm"/>
    <property type="evidence" value="ECO:0007669"/>
    <property type="project" value="UniProtKB-SubCell"/>
</dbReference>
<organism evidence="7 8">
    <name type="scientific">Plutella xylostella</name>
    <name type="common">Diamondback moth</name>
    <name type="synonym">Plutella maculipennis</name>
    <dbReference type="NCBI Taxonomy" id="51655"/>
    <lineage>
        <taxon>Eukaryota</taxon>
        <taxon>Metazoa</taxon>
        <taxon>Ecdysozoa</taxon>
        <taxon>Arthropoda</taxon>
        <taxon>Hexapoda</taxon>
        <taxon>Insecta</taxon>
        <taxon>Pterygota</taxon>
        <taxon>Neoptera</taxon>
        <taxon>Endopterygota</taxon>
        <taxon>Lepidoptera</taxon>
        <taxon>Glossata</taxon>
        <taxon>Ditrysia</taxon>
        <taxon>Yponomeutoidea</taxon>
        <taxon>Plutellidae</taxon>
        <taxon>Plutella</taxon>
    </lineage>
</organism>
<dbReference type="Pfam" id="PF07767">
    <property type="entry name" value="Nop53"/>
    <property type="match status" value="1"/>
</dbReference>
<comment type="caution">
    <text evidence="7">The sequence shown here is derived from an EMBL/GenBank/DDBJ whole genome shotgun (WGS) entry which is preliminary data.</text>
</comment>
<reference evidence="7" key="1">
    <citation type="submission" date="2020-11" db="EMBL/GenBank/DDBJ databases">
        <authorList>
            <person name="Whiteford S."/>
        </authorList>
    </citation>
    <scope>NUCLEOTIDE SEQUENCE</scope>
</reference>
<dbReference type="GO" id="GO:0000027">
    <property type="term" value="P:ribosomal large subunit assembly"/>
    <property type="evidence" value="ECO:0007669"/>
    <property type="project" value="UniProtKB-UniRule"/>
</dbReference>
<feature type="compositionally biased region" description="Basic and acidic residues" evidence="6">
    <location>
        <begin position="266"/>
        <end position="278"/>
    </location>
</feature>
<dbReference type="GO" id="GO:0005730">
    <property type="term" value="C:nucleolus"/>
    <property type="evidence" value="ECO:0007669"/>
    <property type="project" value="UniProtKB-SubCell"/>
</dbReference>
<gene>
    <name evidence="7" type="ORF">PLXY2_LOCUS10949</name>
</gene>
<comment type="function">
    <text evidence="5">May play a role in ribosome biogenesis.</text>
</comment>
<evidence type="ECO:0000256" key="3">
    <source>
        <dbReference type="ARBA" id="ARBA00022517"/>
    </source>
</evidence>
<evidence type="ECO:0000256" key="6">
    <source>
        <dbReference type="SAM" id="MobiDB-lite"/>
    </source>
</evidence>
<dbReference type="PANTHER" id="PTHR14211">
    <property type="entry name" value="GLIOMA SUPPRESSOR CANDIDATE REGION GENE 2"/>
    <property type="match status" value="1"/>
</dbReference>
<sequence length="477" mass="54526">MPIVKKKKHVSKKGKKEWRKYCDIKDVEDFLEDQRLEERLGKFDTKPDSELFVVDTGGADGEQQDGQKEPEKPLSAKQRRRAKLAAPPKCFEILQSTSKVQDPNAKRNHVNPIGTRPTALSKITEARKEKKGAYEKKLELARKNRKIAFDKKKKAKIARQTFGMDVWGDSVPEAKGIPSTLVGDFISPEAQLHNVLPERRLRPKPPLARTVVARSKVAPPHPGVSYNPSYEEHQALLRDVVSHEEQLMKREQHLLRVTTGMFSRVTEKQRDENWRKEMSAGLPTAEEPEDKSDADTDDEVKSVNPPVKNKKKDHKARRKQKEQILEKERLKRAKIDKKKISDIYRLRKLQVAIKTTESQQEVERTQRRSKRLQVEATAPPQLSGHKTAKPEPDFVEPATLTGDLRNITSSTNLLKERYQSLQHRGAIAASRLMMKKKKRVKSYFKAGHKVTDQDVEKYVKDFKANTAAAKAKAKAKV</sequence>
<comment type="similarity">
    <text evidence="1 5">Belongs to the NOP53 family.</text>
</comment>
<dbReference type="PANTHER" id="PTHR14211:SF7">
    <property type="entry name" value="RIBOSOME BIOGENESIS PROTEIN NOP53"/>
    <property type="match status" value="1"/>
</dbReference>
<evidence type="ECO:0000256" key="1">
    <source>
        <dbReference type="ARBA" id="ARBA00008838"/>
    </source>
</evidence>
<evidence type="ECO:0000256" key="2">
    <source>
        <dbReference type="ARBA" id="ARBA00018339"/>
    </source>
</evidence>
<evidence type="ECO:0000313" key="8">
    <source>
        <dbReference type="Proteomes" id="UP000653454"/>
    </source>
</evidence>
<feature type="compositionally biased region" description="Acidic residues" evidence="6">
    <location>
        <begin position="286"/>
        <end position="298"/>
    </location>
</feature>
<keyword evidence="8" id="KW-1185">Reference proteome</keyword>
<feature type="region of interest" description="Disordered" evidence="6">
    <location>
        <begin position="50"/>
        <end position="119"/>
    </location>
</feature>
<evidence type="ECO:0000256" key="5">
    <source>
        <dbReference type="PIRNR" id="PIRNR017302"/>
    </source>
</evidence>
<evidence type="ECO:0000256" key="4">
    <source>
        <dbReference type="ARBA" id="ARBA00023242"/>
    </source>
</evidence>
<feature type="region of interest" description="Disordered" evidence="6">
    <location>
        <begin position="355"/>
        <end position="394"/>
    </location>
</feature>
<keyword evidence="3 5" id="KW-0690">Ribosome biogenesis</keyword>
<feature type="compositionally biased region" description="Basic and acidic residues" evidence="6">
    <location>
        <begin position="65"/>
        <end position="74"/>
    </location>
</feature>
<dbReference type="InterPro" id="IPR011687">
    <property type="entry name" value="Nop53/GLTSCR2"/>
</dbReference>
<dbReference type="AlphaFoldDB" id="A0A8S4FVL5"/>
<dbReference type="EMBL" id="CAJHNJ030000052">
    <property type="protein sequence ID" value="CAG9132695.1"/>
    <property type="molecule type" value="Genomic_DNA"/>
</dbReference>
<protein>
    <recommendedName>
        <fullName evidence="2 5">Ribosome biogenesis protein NOP53</fullName>
    </recommendedName>
</protein>
<dbReference type="GO" id="GO:0008097">
    <property type="term" value="F:5S rRNA binding"/>
    <property type="evidence" value="ECO:0007669"/>
    <property type="project" value="TreeGrafter"/>
</dbReference>